<evidence type="ECO:0000259" key="5">
    <source>
        <dbReference type="PROSITE" id="PS50006"/>
    </source>
</evidence>
<organism evidence="7 8">
    <name type="scientific">Nakamurella panacisegetis</name>
    <dbReference type="NCBI Taxonomy" id="1090615"/>
    <lineage>
        <taxon>Bacteria</taxon>
        <taxon>Bacillati</taxon>
        <taxon>Actinomycetota</taxon>
        <taxon>Actinomycetes</taxon>
        <taxon>Nakamurellales</taxon>
        <taxon>Nakamurellaceae</taxon>
        <taxon>Nakamurella</taxon>
    </lineage>
</organism>
<keyword evidence="2" id="KW-0805">Transcription regulation</keyword>
<dbReference type="Pfam" id="PF00196">
    <property type="entry name" value="GerE"/>
    <property type="match status" value="1"/>
</dbReference>
<dbReference type="RefSeq" id="WP_172832260.1">
    <property type="nucleotide sequence ID" value="NZ_LT629710.1"/>
</dbReference>
<evidence type="ECO:0000256" key="1">
    <source>
        <dbReference type="ARBA" id="ARBA00022553"/>
    </source>
</evidence>
<proteinExistence type="predicted"/>
<dbReference type="GO" id="GO:0006355">
    <property type="term" value="P:regulation of DNA-templated transcription"/>
    <property type="evidence" value="ECO:0007669"/>
    <property type="project" value="InterPro"/>
</dbReference>
<dbReference type="PROSITE" id="PS50043">
    <property type="entry name" value="HTH_LUXR_2"/>
    <property type="match status" value="1"/>
</dbReference>
<dbReference type="Gene3D" id="1.10.10.10">
    <property type="entry name" value="Winged helix-like DNA-binding domain superfamily/Winged helix DNA-binding domain"/>
    <property type="match status" value="1"/>
</dbReference>
<name>A0A1H0N813_9ACTN</name>
<evidence type="ECO:0000313" key="8">
    <source>
        <dbReference type="Proteomes" id="UP000198741"/>
    </source>
</evidence>
<dbReference type="GO" id="GO:0003677">
    <property type="term" value="F:DNA binding"/>
    <property type="evidence" value="ECO:0007669"/>
    <property type="project" value="UniProtKB-KW"/>
</dbReference>
<evidence type="ECO:0000259" key="6">
    <source>
        <dbReference type="PROSITE" id="PS50043"/>
    </source>
</evidence>
<dbReference type="InterPro" id="IPR000792">
    <property type="entry name" value="Tscrpt_reg_LuxR_C"/>
</dbReference>
<dbReference type="InterPro" id="IPR016032">
    <property type="entry name" value="Sig_transdc_resp-reg_C-effctor"/>
</dbReference>
<sequence>MVRLEVHDGSRRRTVSVMVDPVRIGRDETCEVQLPGDPTVSRLHAILRTQDGHWVVQDGGSRNGTYLNGRKVSGPAAIRSCDRLLIGDYVVVFQGDEDAPVQTIDAQGRDLTRTRLETGLSARELDVLRLVCAGHGDLQVAGELFISVKTVHSHLDRIRDKTGCRRRVELVRYAIDHGIA</sequence>
<dbReference type="InterPro" id="IPR036388">
    <property type="entry name" value="WH-like_DNA-bd_sf"/>
</dbReference>
<dbReference type="InterPro" id="IPR008984">
    <property type="entry name" value="SMAD_FHA_dom_sf"/>
</dbReference>
<dbReference type="PANTHER" id="PTHR44688">
    <property type="entry name" value="DNA-BINDING TRANSCRIPTIONAL ACTIVATOR DEVR_DOSR"/>
    <property type="match status" value="1"/>
</dbReference>
<dbReference type="SUPFAM" id="SSF49879">
    <property type="entry name" value="SMAD/FHA domain"/>
    <property type="match status" value="1"/>
</dbReference>
<evidence type="ECO:0000256" key="2">
    <source>
        <dbReference type="ARBA" id="ARBA00023015"/>
    </source>
</evidence>
<reference evidence="7 8" key="1">
    <citation type="submission" date="2016-10" db="EMBL/GenBank/DDBJ databases">
        <authorList>
            <person name="de Groot N.N."/>
        </authorList>
    </citation>
    <scope>NUCLEOTIDE SEQUENCE [LARGE SCALE GENOMIC DNA]</scope>
    <source>
        <strain evidence="8">P4-7,KCTC 19426,CECT 7604</strain>
    </source>
</reference>
<protein>
    <submittedName>
        <fullName evidence="7">Regulatory protein, luxR family</fullName>
    </submittedName>
</protein>
<keyword evidence="8" id="KW-1185">Reference proteome</keyword>
<keyword evidence="3" id="KW-0238">DNA-binding</keyword>
<dbReference type="STRING" id="1090615.SAMN04515671_2240"/>
<dbReference type="CDD" id="cd00060">
    <property type="entry name" value="FHA"/>
    <property type="match status" value="1"/>
</dbReference>
<evidence type="ECO:0000256" key="4">
    <source>
        <dbReference type="ARBA" id="ARBA00023163"/>
    </source>
</evidence>
<feature type="domain" description="FHA" evidence="5">
    <location>
        <begin position="22"/>
        <end position="72"/>
    </location>
</feature>
<dbReference type="PROSITE" id="PS50006">
    <property type="entry name" value="FHA_DOMAIN"/>
    <property type="match status" value="1"/>
</dbReference>
<dbReference type="SMART" id="SM00421">
    <property type="entry name" value="HTH_LUXR"/>
    <property type="match status" value="1"/>
</dbReference>
<accession>A0A1H0N813</accession>
<feature type="domain" description="HTH luxR-type" evidence="6">
    <location>
        <begin position="112"/>
        <end position="178"/>
    </location>
</feature>
<dbReference type="Proteomes" id="UP000198741">
    <property type="component" value="Chromosome I"/>
</dbReference>
<keyword evidence="1" id="KW-0597">Phosphoprotein</keyword>
<dbReference type="EMBL" id="LT629710">
    <property type="protein sequence ID" value="SDO88625.1"/>
    <property type="molecule type" value="Genomic_DNA"/>
</dbReference>
<evidence type="ECO:0000313" key="7">
    <source>
        <dbReference type="EMBL" id="SDO88625.1"/>
    </source>
</evidence>
<dbReference type="SMART" id="SM00240">
    <property type="entry name" value="FHA"/>
    <property type="match status" value="1"/>
</dbReference>
<dbReference type="Pfam" id="PF00498">
    <property type="entry name" value="FHA"/>
    <property type="match status" value="1"/>
</dbReference>
<dbReference type="PANTHER" id="PTHR44688:SF16">
    <property type="entry name" value="DNA-BINDING TRANSCRIPTIONAL ACTIVATOR DEVR_DOSR"/>
    <property type="match status" value="1"/>
</dbReference>
<gene>
    <name evidence="7" type="ORF">SAMN04515671_2240</name>
</gene>
<keyword evidence="4" id="KW-0804">Transcription</keyword>
<evidence type="ECO:0000256" key="3">
    <source>
        <dbReference type="ARBA" id="ARBA00023125"/>
    </source>
</evidence>
<dbReference type="AlphaFoldDB" id="A0A1H0N813"/>
<dbReference type="Gene3D" id="2.60.200.20">
    <property type="match status" value="1"/>
</dbReference>
<dbReference type="CDD" id="cd06170">
    <property type="entry name" value="LuxR_C_like"/>
    <property type="match status" value="1"/>
</dbReference>
<dbReference type="InterPro" id="IPR000253">
    <property type="entry name" value="FHA_dom"/>
</dbReference>
<dbReference type="SUPFAM" id="SSF46894">
    <property type="entry name" value="C-terminal effector domain of the bipartite response regulators"/>
    <property type="match status" value="1"/>
</dbReference>
<dbReference type="PRINTS" id="PR00038">
    <property type="entry name" value="HTHLUXR"/>
</dbReference>